<feature type="transmembrane region" description="Helical" evidence="4">
    <location>
        <begin position="62"/>
        <end position="86"/>
    </location>
</feature>
<organism evidence="6 7">
    <name type="scientific">Flavobacterium silvaticum</name>
    <dbReference type="NCBI Taxonomy" id="1852020"/>
    <lineage>
        <taxon>Bacteria</taxon>
        <taxon>Pseudomonadati</taxon>
        <taxon>Bacteroidota</taxon>
        <taxon>Flavobacteriia</taxon>
        <taxon>Flavobacteriales</taxon>
        <taxon>Flavobacteriaceae</taxon>
        <taxon>Flavobacterium</taxon>
    </lineage>
</organism>
<keyword evidence="1" id="KW-0805">Transcription regulation</keyword>
<feature type="transmembrane region" description="Helical" evidence="4">
    <location>
        <begin position="6"/>
        <end position="26"/>
    </location>
</feature>
<dbReference type="GO" id="GO:0003700">
    <property type="term" value="F:DNA-binding transcription factor activity"/>
    <property type="evidence" value="ECO:0007669"/>
    <property type="project" value="InterPro"/>
</dbReference>
<dbReference type="PROSITE" id="PS00041">
    <property type="entry name" value="HTH_ARAC_FAMILY_1"/>
    <property type="match status" value="1"/>
</dbReference>
<gene>
    <name evidence="6" type="ORF">G6047_07825</name>
</gene>
<dbReference type="Gene3D" id="1.10.10.60">
    <property type="entry name" value="Homeodomain-like"/>
    <property type="match status" value="2"/>
</dbReference>
<evidence type="ECO:0000259" key="5">
    <source>
        <dbReference type="PROSITE" id="PS01124"/>
    </source>
</evidence>
<feature type="domain" description="HTH araC/xylS-type" evidence="5">
    <location>
        <begin position="256"/>
        <end position="360"/>
    </location>
</feature>
<dbReference type="InterPro" id="IPR018060">
    <property type="entry name" value="HTH_AraC"/>
</dbReference>
<feature type="transmembrane region" description="Helical" evidence="4">
    <location>
        <begin position="193"/>
        <end position="213"/>
    </location>
</feature>
<keyword evidence="7" id="KW-1185">Reference proteome</keyword>
<keyword evidence="4" id="KW-1133">Transmembrane helix</keyword>
<sequence>MDFNLLISTLIGGGLALLSFLHLSNAIAVNRKANFVFGIFSLLWASFWLDEMVDENFLESHFGLWFTLKMAQFFVGLVFYTSVRYYTNPDFKFSRKDLRMLIAPLIFIGLLLNRYTSSELTYNILYLVMFLGHSLAYTLLSYATVIKHQKNIETFSSNTESIDLKWIKYITYSFIVTLLVVIVYNIFRLRQPLNVYINFHLLVVVYLVAFYSVRQKEIFPRGFVFETDEPLLPDTGEIPAKSKKLIDDTNLDDIKSRLISTIEKHELYLDSELNLLKLADKMQLSTHQLSFVINNGIGENFFNFINGYRVKRAEELLTDPKFDYLTIVAIGFESGFNSKTSFNTTFKKITSFTPTEFRRMRSTLSELNLTN</sequence>
<keyword evidence="4" id="KW-0472">Membrane</keyword>
<name>A0A972G016_9FLAO</name>
<comment type="caution">
    <text evidence="6">The sequence shown here is derived from an EMBL/GenBank/DDBJ whole genome shotgun (WGS) entry which is preliminary data.</text>
</comment>
<dbReference type="GO" id="GO:0043565">
    <property type="term" value="F:sequence-specific DNA binding"/>
    <property type="evidence" value="ECO:0007669"/>
    <property type="project" value="InterPro"/>
</dbReference>
<accession>A0A972G016</accession>
<feature type="transmembrane region" description="Helical" evidence="4">
    <location>
        <begin position="33"/>
        <end position="50"/>
    </location>
</feature>
<dbReference type="PANTHER" id="PTHR43280:SF29">
    <property type="entry name" value="ARAC-FAMILY TRANSCRIPTIONAL REGULATOR"/>
    <property type="match status" value="1"/>
</dbReference>
<evidence type="ECO:0000313" key="7">
    <source>
        <dbReference type="Proteomes" id="UP000712080"/>
    </source>
</evidence>
<dbReference type="PROSITE" id="PS01124">
    <property type="entry name" value="HTH_ARAC_FAMILY_2"/>
    <property type="match status" value="1"/>
</dbReference>
<feature type="transmembrane region" description="Helical" evidence="4">
    <location>
        <begin position="122"/>
        <end position="145"/>
    </location>
</feature>
<dbReference type="SUPFAM" id="SSF46689">
    <property type="entry name" value="Homeodomain-like"/>
    <property type="match status" value="1"/>
</dbReference>
<dbReference type="AlphaFoldDB" id="A0A972G016"/>
<dbReference type="InterPro" id="IPR018062">
    <property type="entry name" value="HTH_AraC-typ_CS"/>
</dbReference>
<dbReference type="RefSeq" id="WP_169527042.1">
    <property type="nucleotide sequence ID" value="NZ_JAAMPU010000103.1"/>
</dbReference>
<evidence type="ECO:0000256" key="2">
    <source>
        <dbReference type="ARBA" id="ARBA00023125"/>
    </source>
</evidence>
<dbReference type="Pfam" id="PF12833">
    <property type="entry name" value="HTH_18"/>
    <property type="match status" value="1"/>
</dbReference>
<protein>
    <submittedName>
        <fullName evidence="6">Helix-turn-helix transcriptional regulator</fullName>
    </submittedName>
</protein>
<proteinExistence type="predicted"/>
<dbReference type="PANTHER" id="PTHR43280">
    <property type="entry name" value="ARAC-FAMILY TRANSCRIPTIONAL REGULATOR"/>
    <property type="match status" value="1"/>
</dbReference>
<dbReference type="EMBL" id="JAAMPU010000103">
    <property type="protein sequence ID" value="NMH27936.1"/>
    <property type="molecule type" value="Genomic_DNA"/>
</dbReference>
<evidence type="ECO:0000313" key="6">
    <source>
        <dbReference type="EMBL" id="NMH27936.1"/>
    </source>
</evidence>
<dbReference type="SMART" id="SM00342">
    <property type="entry name" value="HTH_ARAC"/>
    <property type="match status" value="1"/>
</dbReference>
<reference evidence="6" key="1">
    <citation type="submission" date="2020-02" db="EMBL/GenBank/DDBJ databases">
        <title>Flavobacterium sp. genome.</title>
        <authorList>
            <person name="Jung H.S."/>
            <person name="Baek J.H."/>
            <person name="Jeon C.O."/>
        </authorList>
    </citation>
    <scope>NUCLEOTIDE SEQUENCE</scope>
    <source>
        <strain evidence="6">SE-s28</strain>
    </source>
</reference>
<evidence type="ECO:0000256" key="1">
    <source>
        <dbReference type="ARBA" id="ARBA00023015"/>
    </source>
</evidence>
<keyword evidence="3" id="KW-0804">Transcription</keyword>
<evidence type="ECO:0000256" key="4">
    <source>
        <dbReference type="SAM" id="Phobius"/>
    </source>
</evidence>
<dbReference type="Proteomes" id="UP000712080">
    <property type="component" value="Unassembled WGS sequence"/>
</dbReference>
<dbReference type="InterPro" id="IPR009057">
    <property type="entry name" value="Homeodomain-like_sf"/>
</dbReference>
<evidence type="ECO:0000256" key="3">
    <source>
        <dbReference type="ARBA" id="ARBA00023163"/>
    </source>
</evidence>
<keyword evidence="4" id="KW-0812">Transmembrane</keyword>
<feature type="transmembrane region" description="Helical" evidence="4">
    <location>
        <begin position="166"/>
        <end position="187"/>
    </location>
</feature>
<keyword evidence="2" id="KW-0238">DNA-binding</keyword>